<reference evidence="1" key="1">
    <citation type="submission" date="2019-08" db="EMBL/GenBank/DDBJ databases">
        <authorList>
            <person name="Kucharzyk K."/>
            <person name="Murdoch R.W."/>
            <person name="Higgins S."/>
            <person name="Loffler F."/>
        </authorList>
    </citation>
    <scope>NUCLEOTIDE SEQUENCE</scope>
</reference>
<protein>
    <submittedName>
        <fullName evidence="1">Uncharacterized protein</fullName>
    </submittedName>
</protein>
<organism evidence="1">
    <name type="scientific">bioreactor metagenome</name>
    <dbReference type="NCBI Taxonomy" id="1076179"/>
    <lineage>
        <taxon>unclassified sequences</taxon>
        <taxon>metagenomes</taxon>
        <taxon>ecological metagenomes</taxon>
    </lineage>
</organism>
<dbReference type="EMBL" id="VSSQ01032883">
    <property type="protein sequence ID" value="MPM84292.1"/>
    <property type="molecule type" value="Genomic_DNA"/>
</dbReference>
<evidence type="ECO:0000313" key="1">
    <source>
        <dbReference type="EMBL" id="MPM84292.1"/>
    </source>
</evidence>
<sequence>MRQLDPFAVDCENHRVVAHHVAAAQRMHADLVFRARADHAFASVADVFVIIPVARLADHLGQPDGGSARGVFLLVVVHLDDFDVVIRPEDGRGLFRQLKQQIDADAHIVGRNDPAARLRQLRQFAFFLRRQRGGADHDRAPGVERGFRAFDHAARGEVDDRVGGFQRFSVVGGDRHAGVAAPGDQPGVLPDERGFRVFDRPGEFERFALHDVGDQPAAHAARGSDDDSPDHTIRLLYVN</sequence>
<gene>
    <name evidence="1" type="ORF">SDC9_131363</name>
</gene>
<name>A0A645D6N2_9ZZZZ</name>
<proteinExistence type="predicted"/>
<dbReference type="AlphaFoldDB" id="A0A645D6N2"/>
<accession>A0A645D6N2</accession>
<comment type="caution">
    <text evidence="1">The sequence shown here is derived from an EMBL/GenBank/DDBJ whole genome shotgun (WGS) entry which is preliminary data.</text>
</comment>